<dbReference type="PANTHER" id="PTHR43155">
    <property type="entry name" value="CYCLIC DI-GMP PHOSPHODIESTERASE PA4108-RELATED"/>
    <property type="match status" value="1"/>
</dbReference>
<evidence type="ECO:0000313" key="3">
    <source>
        <dbReference type="Proteomes" id="UP000322976"/>
    </source>
</evidence>
<dbReference type="EMBL" id="VTPS01000027">
    <property type="protein sequence ID" value="TZE80692.1"/>
    <property type="molecule type" value="Genomic_DNA"/>
</dbReference>
<comment type="caution">
    <text evidence="2">The sequence shown here is derived from an EMBL/GenBank/DDBJ whole genome shotgun (WGS) entry which is preliminary data.</text>
</comment>
<dbReference type="SMART" id="SM00471">
    <property type="entry name" value="HDc"/>
    <property type="match status" value="1"/>
</dbReference>
<dbReference type="InterPro" id="IPR003607">
    <property type="entry name" value="HD/PDEase_dom"/>
</dbReference>
<reference evidence="2 3" key="1">
    <citation type="submission" date="2019-08" db="EMBL/GenBank/DDBJ databases">
        <title>Calorimonas adulescens gen. nov., sp. nov., an anaerobic thermophilic bacterium from Sakhalin hot spring.</title>
        <authorList>
            <person name="Khomyakova M.A."/>
            <person name="Merkel A.Y."/>
            <person name="Novikov A."/>
            <person name="Bonch-Osmolovskaya E.A."/>
            <person name="Slobodkin A.I."/>
        </authorList>
    </citation>
    <scope>NUCLEOTIDE SEQUENCE [LARGE SCALE GENOMIC DNA]</scope>
    <source>
        <strain evidence="2 3">A05MB</strain>
    </source>
</reference>
<evidence type="ECO:0000259" key="1">
    <source>
        <dbReference type="PROSITE" id="PS51832"/>
    </source>
</evidence>
<dbReference type="Gene3D" id="1.10.3210.10">
    <property type="entry name" value="Hypothetical protein af1432"/>
    <property type="match status" value="1"/>
</dbReference>
<gene>
    <name evidence="2" type="ORF">FWJ32_12525</name>
</gene>
<protein>
    <submittedName>
        <fullName evidence="2">HD domain-containing protein</fullName>
    </submittedName>
</protein>
<dbReference type="Proteomes" id="UP000322976">
    <property type="component" value="Unassembled WGS sequence"/>
</dbReference>
<dbReference type="CDD" id="cd00077">
    <property type="entry name" value="HDc"/>
    <property type="match status" value="1"/>
</dbReference>
<accession>A0A5D8Q892</accession>
<sequence>MTTRKCINNRNIVALIREENVEFYQKYVLDHQIRTAELCKKTAEAFSLDEDERKILIQVALLHDVGKLLIPFKILSKDTSLSPYERRIIQLHPLKGAEWLRKRDFPKEIATVVETHHERVDGLGYPYALKGNGIPFLARVLSVCDAFEVMTSGRHYKAPKSVSEAVDELKREAGKHFDEVVVITFTDMWYNEDIKEKKKVVV</sequence>
<dbReference type="PROSITE" id="PS51832">
    <property type="entry name" value="HD_GYP"/>
    <property type="match status" value="1"/>
</dbReference>
<organism evidence="2 3">
    <name type="scientific">Calorimonas adulescens</name>
    <dbReference type="NCBI Taxonomy" id="2606906"/>
    <lineage>
        <taxon>Bacteria</taxon>
        <taxon>Bacillati</taxon>
        <taxon>Bacillota</taxon>
        <taxon>Clostridia</taxon>
        <taxon>Thermoanaerobacterales</taxon>
        <taxon>Thermoanaerobacteraceae</taxon>
        <taxon>Calorimonas</taxon>
    </lineage>
</organism>
<keyword evidence="3" id="KW-1185">Reference proteome</keyword>
<dbReference type="Pfam" id="PF13487">
    <property type="entry name" value="HD_5"/>
    <property type="match status" value="1"/>
</dbReference>
<dbReference type="InterPro" id="IPR037522">
    <property type="entry name" value="HD_GYP_dom"/>
</dbReference>
<dbReference type="SUPFAM" id="SSF109604">
    <property type="entry name" value="HD-domain/PDEase-like"/>
    <property type="match status" value="1"/>
</dbReference>
<proteinExistence type="predicted"/>
<dbReference type="NCBIfam" id="TIGR00277">
    <property type="entry name" value="HDIG"/>
    <property type="match status" value="1"/>
</dbReference>
<dbReference type="InterPro" id="IPR006675">
    <property type="entry name" value="HDIG_dom"/>
</dbReference>
<name>A0A5D8Q892_9THEO</name>
<feature type="domain" description="HD-GYP" evidence="1">
    <location>
        <begin position="6"/>
        <end position="201"/>
    </location>
</feature>
<evidence type="ECO:0000313" key="2">
    <source>
        <dbReference type="EMBL" id="TZE80692.1"/>
    </source>
</evidence>
<dbReference type="AlphaFoldDB" id="A0A5D8Q892"/>